<evidence type="ECO:0000313" key="3">
    <source>
        <dbReference type="Proteomes" id="UP000653472"/>
    </source>
</evidence>
<sequence>MVNPIESEVRRWLDEIIIGLNLCPFAARPARAGRVRIAVSEAREELDLLAELQLELQKLDDSKPEAIETTLIVVPHLLADFMAYNDFLDQADGLLDQFEWSGIFQIASFHPHYQFAGTEADDPENLTNRAPYPLLHLLREDSVEAAIDSHPNVDVIPENNIRLMREMSSAQRDTLFAYLAGR</sequence>
<dbReference type="InterPro" id="IPR009858">
    <property type="entry name" value="DUF1415"/>
</dbReference>
<dbReference type="Pfam" id="PF07209">
    <property type="entry name" value="DUF1415"/>
    <property type="match status" value="1"/>
</dbReference>
<proteinExistence type="predicted"/>
<dbReference type="Proteomes" id="UP000653472">
    <property type="component" value="Unassembled WGS sequence"/>
</dbReference>
<keyword evidence="1" id="KW-0175">Coiled coil</keyword>
<reference evidence="2" key="1">
    <citation type="submission" date="2020-03" db="EMBL/GenBank/DDBJ databases">
        <title>Solimonas marina sp. nov., isolated from deep seawater of the Pacific Ocean.</title>
        <authorList>
            <person name="Liu X."/>
            <person name="Lai Q."/>
            <person name="Sun F."/>
            <person name="Gai Y."/>
            <person name="Li G."/>
            <person name="Shao Z."/>
        </authorList>
    </citation>
    <scope>NUCLEOTIDE SEQUENCE</scope>
    <source>
        <strain evidence="2">C16B3</strain>
    </source>
</reference>
<protein>
    <submittedName>
        <fullName evidence="2">DUF1415 domain-containing protein</fullName>
    </submittedName>
</protein>
<dbReference type="AlphaFoldDB" id="A0A970B487"/>
<dbReference type="EMBL" id="JAAVXB010000003">
    <property type="protein sequence ID" value="NKF22072.1"/>
    <property type="molecule type" value="Genomic_DNA"/>
</dbReference>
<name>A0A970B487_9GAMM</name>
<evidence type="ECO:0000313" key="2">
    <source>
        <dbReference type="EMBL" id="NKF22072.1"/>
    </source>
</evidence>
<keyword evidence="3" id="KW-1185">Reference proteome</keyword>
<feature type="coiled-coil region" evidence="1">
    <location>
        <begin position="42"/>
        <end position="69"/>
    </location>
</feature>
<evidence type="ECO:0000256" key="1">
    <source>
        <dbReference type="SAM" id="Coils"/>
    </source>
</evidence>
<organism evidence="2 3">
    <name type="scientific">Solimonas marina</name>
    <dbReference type="NCBI Taxonomy" id="2714601"/>
    <lineage>
        <taxon>Bacteria</taxon>
        <taxon>Pseudomonadati</taxon>
        <taxon>Pseudomonadota</taxon>
        <taxon>Gammaproteobacteria</taxon>
        <taxon>Nevskiales</taxon>
        <taxon>Nevskiaceae</taxon>
        <taxon>Solimonas</taxon>
    </lineage>
</organism>
<comment type="caution">
    <text evidence="2">The sequence shown here is derived from an EMBL/GenBank/DDBJ whole genome shotgun (WGS) entry which is preliminary data.</text>
</comment>
<accession>A0A970B487</accession>
<gene>
    <name evidence="2" type="ORF">G7Y82_07060</name>
</gene>